<keyword evidence="7" id="KW-1185">Reference proteome</keyword>
<keyword evidence="1 3" id="KW-0808">Transferase</keyword>
<dbReference type="Proteomes" id="UP000265614">
    <property type="component" value="Unassembled WGS sequence"/>
</dbReference>
<dbReference type="InterPro" id="IPR022902">
    <property type="entry name" value="NAcTrfase_Eis"/>
</dbReference>
<dbReference type="OrthoDB" id="8399956at2"/>
<dbReference type="InterPro" id="IPR051554">
    <property type="entry name" value="Acetyltransferase_Eis"/>
</dbReference>
<name>A0A3A3Z317_9ACTN</name>
<comment type="caution">
    <text evidence="3">Lacks conserved residue(s) required for the propagation of feature annotation.</text>
</comment>
<comment type="caution">
    <text evidence="6">The sequence shown here is derived from an EMBL/GenBank/DDBJ whole genome shotgun (WGS) entry which is preliminary data.</text>
</comment>
<dbReference type="InterPro" id="IPR025559">
    <property type="entry name" value="Eis_dom"/>
</dbReference>
<dbReference type="EMBL" id="QZEZ01000002">
    <property type="protein sequence ID" value="RJK97099.1"/>
    <property type="molecule type" value="Genomic_DNA"/>
</dbReference>
<dbReference type="HAMAP" id="MF_01812">
    <property type="entry name" value="Eis"/>
    <property type="match status" value="1"/>
</dbReference>
<sequence>MATRPPALVVRSVVTTTWQVRGLGPDEVRAFLAVDELGFHLSRSPEDEAVELSLLEQDRTLVAVDPAAPRDLAGVAATYSHVMTLPGGPAPVAGLTWVSVHPAARRRGVLSALMRHHLHGLHGEGREPVAALWASEAAIYGRFGYGAASRQVGLTVPRGPRALVPAPDDPALRVRLAGDDEPLERLERVYDAERLRRPGVHARDERWRRAALFVPPPERAGRTPLRTVVVEDGAGARAYGRYQVEPRWSAAGADGVVHVREAFATDPAAYAALWRFLCDLDLTASVHVRPRPTDDPLLDLLVDVRGAQPTLGDALYVRLVDLERALPARAYAGEVDLVLEVADPLCPWNAGRWRLAAGPGGAAVERTSAPADLALGTRELGAAYLGAAGALARLAAAGRVEERTAGALVRASRAFSWDVQPWSPAVW</sequence>
<comment type="similarity">
    <text evidence="3">Belongs to the acetyltransferase Eis family.</text>
</comment>
<reference evidence="6 7" key="1">
    <citation type="submission" date="2018-09" db="EMBL/GenBank/DDBJ databases">
        <title>YIM 75000 draft genome.</title>
        <authorList>
            <person name="Tang S."/>
            <person name="Feng Y."/>
        </authorList>
    </citation>
    <scope>NUCLEOTIDE SEQUENCE [LARGE SCALE GENOMIC DNA]</scope>
    <source>
        <strain evidence="6 7">YIM 75000</strain>
    </source>
</reference>
<accession>A0A3A3Z317</accession>
<keyword evidence="2 3" id="KW-0012">Acyltransferase</keyword>
<feature type="binding site" evidence="3">
    <location>
        <begin position="106"/>
        <end position="111"/>
    </location>
    <ligand>
        <name>acetyl-CoA</name>
        <dbReference type="ChEBI" id="CHEBI:57288"/>
    </ligand>
</feature>
<evidence type="ECO:0000259" key="5">
    <source>
        <dbReference type="Pfam" id="PF17668"/>
    </source>
</evidence>
<dbReference type="InterPro" id="IPR036527">
    <property type="entry name" value="SCP2_sterol-bd_dom_sf"/>
</dbReference>
<feature type="domain" description="Enhanced intracellular survival protein" evidence="4">
    <location>
        <begin position="322"/>
        <end position="423"/>
    </location>
</feature>
<evidence type="ECO:0000256" key="2">
    <source>
        <dbReference type="ARBA" id="ARBA00023315"/>
    </source>
</evidence>
<dbReference type="GO" id="GO:0030649">
    <property type="term" value="P:aminoglycoside antibiotic catabolic process"/>
    <property type="evidence" value="ECO:0007669"/>
    <property type="project" value="TreeGrafter"/>
</dbReference>
<dbReference type="SUPFAM" id="SSF55729">
    <property type="entry name" value="Acyl-CoA N-acyltransferases (Nat)"/>
    <property type="match status" value="1"/>
</dbReference>
<dbReference type="Pfam" id="PF17668">
    <property type="entry name" value="Acetyltransf_17"/>
    <property type="match status" value="1"/>
</dbReference>
<dbReference type="AlphaFoldDB" id="A0A3A3Z317"/>
<dbReference type="SUPFAM" id="SSF55718">
    <property type="entry name" value="SCP-like"/>
    <property type="match status" value="1"/>
</dbReference>
<dbReference type="Pfam" id="PF13527">
    <property type="entry name" value="Acetyltransf_9"/>
    <property type="match status" value="1"/>
</dbReference>
<feature type="binding site" evidence="3">
    <location>
        <begin position="98"/>
        <end position="100"/>
    </location>
    <ligand>
        <name>acetyl-CoA</name>
        <dbReference type="ChEBI" id="CHEBI:57288"/>
    </ligand>
</feature>
<evidence type="ECO:0000313" key="6">
    <source>
        <dbReference type="EMBL" id="RJK97099.1"/>
    </source>
</evidence>
<evidence type="ECO:0000313" key="7">
    <source>
        <dbReference type="Proteomes" id="UP000265614"/>
    </source>
</evidence>
<gene>
    <name evidence="6" type="ORF">D5H78_07765</name>
</gene>
<feature type="binding site" evidence="3">
    <location>
        <begin position="135"/>
        <end position="136"/>
    </location>
    <ligand>
        <name>acetyl-CoA</name>
        <dbReference type="ChEBI" id="CHEBI:57288"/>
    </ligand>
</feature>
<dbReference type="InterPro" id="IPR016181">
    <property type="entry name" value="Acyl_CoA_acyltransferase"/>
</dbReference>
<dbReference type="GO" id="GO:0034069">
    <property type="term" value="F:aminoglycoside N-acetyltransferase activity"/>
    <property type="evidence" value="ECO:0007669"/>
    <property type="project" value="TreeGrafter"/>
</dbReference>
<protein>
    <submittedName>
        <fullName evidence="6">GNAT family N-acetyltransferase</fullName>
    </submittedName>
</protein>
<dbReference type="Gene3D" id="3.40.630.30">
    <property type="match status" value="2"/>
</dbReference>
<dbReference type="InterPro" id="IPR041380">
    <property type="entry name" value="Acetyltransf_17"/>
</dbReference>
<dbReference type="Gene3D" id="3.30.1050.10">
    <property type="entry name" value="SCP2 sterol-binding domain"/>
    <property type="match status" value="1"/>
</dbReference>
<feature type="domain" description="Eis-like acetyltransferase" evidence="5">
    <location>
        <begin position="199"/>
        <end position="310"/>
    </location>
</feature>
<comment type="subunit">
    <text evidence="3">Homohexamer; trimer of dimers.</text>
</comment>
<proteinExistence type="inferred from homology"/>
<dbReference type="PANTHER" id="PTHR37817:SF1">
    <property type="entry name" value="N-ACETYLTRANSFERASE EIS"/>
    <property type="match status" value="1"/>
</dbReference>
<dbReference type="NCBIfam" id="NF002367">
    <property type="entry name" value="PRK01346.1-4"/>
    <property type="match status" value="1"/>
</dbReference>
<organism evidence="6 7">
    <name type="scientific">Vallicoccus soli</name>
    <dbReference type="NCBI Taxonomy" id="2339232"/>
    <lineage>
        <taxon>Bacteria</taxon>
        <taxon>Bacillati</taxon>
        <taxon>Actinomycetota</taxon>
        <taxon>Actinomycetes</taxon>
        <taxon>Motilibacterales</taxon>
        <taxon>Vallicoccaceae</taxon>
        <taxon>Vallicoccus</taxon>
    </lineage>
</organism>
<dbReference type="PANTHER" id="PTHR37817">
    <property type="entry name" value="N-ACETYLTRANSFERASE EIS"/>
    <property type="match status" value="1"/>
</dbReference>
<evidence type="ECO:0000256" key="1">
    <source>
        <dbReference type="ARBA" id="ARBA00022679"/>
    </source>
</evidence>
<dbReference type="Pfam" id="PF13530">
    <property type="entry name" value="SCP2_2"/>
    <property type="match status" value="1"/>
</dbReference>
<evidence type="ECO:0000256" key="3">
    <source>
        <dbReference type="HAMAP-Rule" id="MF_01812"/>
    </source>
</evidence>
<feature type="active site" description="Proton donor" evidence="3">
    <location>
        <position position="140"/>
    </location>
</feature>
<evidence type="ECO:0000259" key="4">
    <source>
        <dbReference type="Pfam" id="PF13530"/>
    </source>
</evidence>